<sequence>MKWLLMPVLLCSLASSAFLETKELPTKQKLDDDLKKQAVEADIFKMKKGEVEKETKVYAEGAAASADQEGIFALSVKAGTVYVENLTGRRVQPGDNVRVYGMYQGLRNGHPLIAAVLIETL</sequence>
<evidence type="ECO:0000256" key="1">
    <source>
        <dbReference type="SAM" id="SignalP"/>
    </source>
</evidence>
<feature type="chain" id="PRO_5042555185" description="DNA-binding protein" evidence="1">
    <location>
        <begin position="20"/>
        <end position="121"/>
    </location>
</feature>
<accession>A0AAJ3YZS5</accession>
<name>A0AAJ3YZS5_9BACI</name>
<dbReference type="Proteomes" id="UP000288675">
    <property type="component" value="Chromosome"/>
</dbReference>
<evidence type="ECO:0000313" key="2">
    <source>
        <dbReference type="EMBL" id="QAT66241.1"/>
    </source>
</evidence>
<dbReference type="EMBL" id="CP035232">
    <property type="protein sequence ID" value="QAT66241.1"/>
    <property type="molecule type" value="Genomic_DNA"/>
</dbReference>
<evidence type="ECO:0008006" key="4">
    <source>
        <dbReference type="Google" id="ProtNLM"/>
    </source>
</evidence>
<proteinExistence type="predicted"/>
<dbReference type="AlphaFoldDB" id="A0AAJ3YZS5"/>
<evidence type="ECO:0000313" key="3">
    <source>
        <dbReference type="Proteomes" id="UP000288675"/>
    </source>
</evidence>
<gene>
    <name evidence="2" type="ORF">EQZ20_15930</name>
</gene>
<feature type="signal peptide" evidence="1">
    <location>
        <begin position="1"/>
        <end position="19"/>
    </location>
</feature>
<organism evidence="2 3">
    <name type="scientific">Bacillus glycinifermentans</name>
    <dbReference type="NCBI Taxonomy" id="1664069"/>
    <lineage>
        <taxon>Bacteria</taxon>
        <taxon>Bacillati</taxon>
        <taxon>Bacillota</taxon>
        <taxon>Bacilli</taxon>
        <taxon>Bacillales</taxon>
        <taxon>Bacillaceae</taxon>
        <taxon>Bacillus</taxon>
    </lineage>
</organism>
<reference evidence="2 3" key="1">
    <citation type="submission" date="2019-01" db="EMBL/GenBank/DDBJ databases">
        <title>Genome sequence of Bacillus glycinifermentans SRCM103574.</title>
        <authorList>
            <person name="Kong H.-J."/>
            <person name="Jeong S.-Y."/>
            <person name="Jeong D.-Y."/>
        </authorList>
    </citation>
    <scope>NUCLEOTIDE SEQUENCE [LARGE SCALE GENOMIC DNA]</scope>
    <source>
        <strain evidence="2 3">SRCM103574</strain>
    </source>
</reference>
<dbReference type="GeneID" id="82854163"/>
<dbReference type="RefSeq" id="WP_046131501.1">
    <property type="nucleotide sequence ID" value="NZ_CP035232.1"/>
</dbReference>
<protein>
    <recommendedName>
        <fullName evidence="4">DNA-binding protein</fullName>
    </recommendedName>
</protein>
<dbReference type="KEGG" id="bgy:BGLY_3165"/>
<keyword evidence="1" id="KW-0732">Signal</keyword>